<dbReference type="GO" id="GO:0005634">
    <property type="term" value="C:nucleus"/>
    <property type="evidence" value="ECO:0007669"/>
    <property type="project" value="UniProtKB-SubCell"/>
</dbReference>
<dbReference type="eggNOG" id="ENOG502SJ9D">
    <property type="taxonomic scope" value="Eukaryota"/>
</dbReference>
<dbReference type="CDD" id="cd12148">
    <property type="entry name" value="fungal_TF_MHR"/>
    <property type="match status" value="1"/>
</dbReference>
<evidence type="ECO:0000313" key="12">
    <source>
        <dbReference type="EMBL" id="EEQ35636.1"/>
    </source>
</evidence>
<protein>
    <recommendedName>
        <fullName evidence="2">C6 finger domain transcription factor nscR</fullName>
    </recommendedName>
    <alternativeName>
        <fullName evidence="7">Neosartiricin B biosynthesis protein R</fullName>
    </alternativeName>
</protein>
<dbReference type="GO" id="GO:0008270">
    <property type="term" value="F:zinc ion binding"/>
    <property type="evidence" value="ECO:0007669"/>
    <property type="project" value="InterPro"/>
</dbReference>
<dbReference type="InterPro" id="IPR036864">
    <property type="entry name" value="Zn2-C6_fun-type_DNA-bd_sf"/>
</dbReference>
<evidence type="ECO:0000256" key="2">
    <source>
        <dbReference type="ARBA" id="ARBA00018346"/>
    </source>
</evidence>
<name>C5G0I3_ARTOC</name>
<evidence type="ECO:0000256" key="9">
    <source>
        <dbReference type="SAM" id="MobiDB-lite"/>
    </source>
</evidence>
<sequence>MSTSSDRSRPYRKAYYSCNFCRSRKIRCDRPLPCTNCASRGRRCLFGAEEDLEQHQHDRLQQPTASAPLMPSPASPSRPEMAITGQDSILAEIRSLRQLAEDLEKRVTGQATTVTSPPQHSNGTSSSLPETFPASPGFSPVSEELVAQLERVSMGRGSYESVDGDDSWVFRVEQIRAIPRVRSCLLQPNRCILLPRHDEARVLLDKFISHVSYIHHVVHHPSLPGVIDELYRQISCQEPVKLGPVVLLLSIVASTTYIWGSNDPMHGEFPFLSSAQANAQTSFWIKATYDILNGGPNGPPVALETIQGIVILSFLLCNLEGVSLRYRSLISTGLLIGREIGLHRTDHESNVTIHNTVSVEMGRPARYSGPGEGGYQTNPQHMRVKKPRNISDVDLVDGGVNPDFPITQLTDMSYFLQRIRLAEISRGIVDQHNDSQATSLSSYHTYAIAMDTQLEQMIQETPSFLRLDSYERNPDSTSSTTFIQAYLLNSILHTQRCKLHLGYLSSRLINDPTYASRREKCLESARHIIHAEAQLERTQHPFVLIRLRLSGILYGVFMAGIVLLMDACVNAGLRRGEEAAEALRIIDAAKGQSLAAANLYNLLMQVLARHRAQQLQQGQWAPGSFPLQPGLSAVTASATPVMGSIIASTSGGSLESLAPVLDSSQAANRALNDCLVREEPLSIPPDRQVASDDPSTWHSNQLTQSLGGLMDLDGFPWDDLLSGMDSTSFAF</sequence>
<evidence type="ECO:0000256" key="10">
    <source>
        <dbReference type="SAM" id="Phobius"/>
    </source>
</evidence>
<dbReference type="EMBL" id="DS995708">
    <property type="protein sequence ID" value="EEQ35636.1"/>
    <property type="molecule type" value="Genomic_DNA"/>
</dbReference>
<evidence type="ECO:0000256" key="6">
    <source>
        <dbReference type="ARBA" id="ARBA00023242"/>
    </source>
</evidence>
<evidence type="ECO:0000256" key="5">
    <source>
        <dbReference type="ARBA" id="ARBA00023163"/>
    </source>
</evidence>
<dbReference type="SMART" id="SM00066">
    <property type="entry name" value="GAL4"/>
    <property type="match status" value="1"/>
</dbReference>
<dbReference type="GeneID" id="9227820"/>
<keyword evidence="4" id="KW-0238">DNA-binding</keyword>
<feature type="region of interest" description="Disordered" evidence="9">
    <location>
        <begin position="55"/>
        <end position="79"/>
    </location>
</feature>
<accession>C5G0I3</accession>
<feature type="region of interest" description="Disordered" evidence="9">
    <location>
        <begin position="108"/>
        <end position="135"/>
    </location>
</feature>
<dbReference type="CDD" id="cd00067">
    <property type="entry name" value="GAL4"/>
    <property type="match status" value="1"/>
</dbReference>
<comment type="function">
    <text evidence="8">Transcription factor that specifically regulates the neosartoricin B biosynthesis gene cluster.</text>
</comment>
<dbReference type="OrthoDB" id="4506434at2759"/>
<dbReference type="Proteomes" id="UP000002035">
    <property type="component" value="Unassembled WGS sequence"/>
</dbReference>
<evidence type="ECO:0000259" key="11">
    <source>
        <dbReference type="PROSITE" id="PS50048"/>
    </source>
</evidence>
<dbReference type="RefSeq" id="XP_002843372.1">
    <property type="nucleotide sequence ID" value="XM_002843326.1"/>
</dbReference>
<dbReference type="Pfam" id="PF00172">
    <property type="entry name" value="Zn_clus"/>
    <property type="match status" value="1"/>
</dbReference>
<dbReference type="GO" id="GO:0000981">
    <property type="term" value="F:DNA-binding transcription factor activity, RNA polymerase II-specific"/>
    <property type="evidence" value="ECO:0007669"/>
    <property type="project" value="InterPro"/>
</dbReference>
<dbReference type="HOGENOM" id="CLU_013260_1_0_1"/>
<evidence type="ECO:0000256" key="7">
    <source>
        <dbReference type="ARBA" id="ARBA00031692"/>
    </source>
</evidence>
<reference evidence="13" key="1">
    <citation type="journal article" date="2012" name="MBio">
        <title>Comparative genome analysis of Trichophyton rubrum and related dermatophytes reveals candidate genes involved in infection.</title>
        <authorList>
            <person name="Martinez D.A."/>
            <person name="Oliver B.G."/>
            <person name="Graeser Y."/>
            <person name="Goldberg J.M."/>
            <person name="Li W."/>
            <person name="Martinez-Rossi N.M."/>
            <person name="Monod M."/>
            <person name="Shelest E."/>
            <person name="Barton R.C."/>
            <person name="Birch E."/>
            <person name="Brakhage A.A."/>
            <person name="Chen Z."/>
            <person name="Gurr S.J."/>
            <person name="Heiman D."/>
            <person name="Heitman J."/>
            <person name="Kosti I."/>
            <person name="Rossi A."/>
            <person name="Saif S."/>
            <person name="Samalova M."/>
            <person name="Saunders C.W."/>
            <person name="Shea T."/>
            <person name="Summerbell R.C."/>
            <person name="Xu J."/>
            <person name="Young S."/>
            <person name="Zeng Q."/>
            <person name="Birren B.W."/>
            <person name="Cuomo C.A."/>
            <person name="White T.C."/>
        </authorList>
    </citation>
    <scope>NUCLEOTIDE SEQUENCE [LARGE SCALE GENOMIC DNA]</scope>
    <source>
        <strain evidence="13">ATCC MYA-4605 / CBS 113480</strain>
    </source>
</reference>
<dbReference type="Gene3D" id="4.10.240.10">
    <property type="entry name" value="Zn(2)-C6 fungal-type DNA-binding domain"/>
    <property type="match status" value="1"/>
</dbReference>
<evidence type="ECO:0000256" key="4">
    <source>
        <dbReference type="ARBA" id="ARBA00023125"/>
    </source>
</evidence>
<dbReference type="PROSITE" id="PS50048">
    <property type="entry name" value="ZN2_CY6_FUNGAL_2"/>
    <property type="match status" value="1"/>
</dbReference>
<keyword evidence="10" id="KW-0812">Transmembrane</keyword>
<dbReference type="InterPro" id="IPR050613">
    <property type="entry name" value="Sec_Metabolite_Reg"/>
</dbReference>
<dbReference type="GO" id="GO:0003677">
    <property type="term" value="F:DNA binding"/>
    <property type="evidence" value="ECO:0007669"/>
    <property type="project" value="UniProtKB-KW"/>
</dbReference>
<keyword evidence="3" id="KW-0805">Transcription regulation</keyword>
<feature type="compositionally biased region" description="Polar residues" evidence="9">
    <location>
        <begin position="109"/>
        <end position="129"/>
    </location>
</feature>
<organism evidence="12 13">
    <name type="scientific">Arthroderma otae (strain ATCC MYA-4605 / CBS 113480)</name>
    <name type="common">Microsporum canis</name>
    <dbReference type="NCBI Taxonomy" id="554155"/>
    <lineage>
        <taxon>Eukaryota</taxon>
        <taxon>Fungi</taxon>
        <taxon>Dikarya</taxon>
        <taxon>Ascomycota</taxon>
        <taxon>Pezizomycotina</taxon>
        <taxon>Eurotiomycetes</taxon>
        <taxon>Eurotiomycetidae</taxon>
        <taxon>Onygenales</taxon>
        <taxon>Arthrodermataceae</taxon>
        <taxon>Microsporum</taxon>
    </lineage>
</organism>
<gene>
    <name evidence="12" type="ORF">MCYG_08455</name>
</gene>
<feature type="domain" description="Zn(2)-C6 fungal-type" evidence="11">
    <location>
        <begin position="17"/>
        <end position="46"/>
    </location>
</feature>
<dbReference type="SUPFAM" id="SSF57701">
    <property type="entry name" value="Zn2/Cys6 DNA-binding domain"/>
    <property type="match status" value="1"/>
</dbReference>
<dbReference type="PROSITE" id="PS00463">
    <property type="entry name" value="ZN2_CY6_FUNGAL_1"/>
    <property type="match status" value="1"/>
</dbReference>
<evidence type="ECO:0000256" key="8">
    <source>
        <dbReference type="ARBA" id="ARBA00045154"/>
    </source>
</evidence>
<keyword evidence="10" id="KW-1133">Transmembrane helix</keyword>
<dbReference type="InterPro" id="IPR001138">
    <property type="entry name" value="Zn2Cys6_DnaBD"/>
</dbReference>
<keyword evidence="13" id="KW-1185">Reference proteome</keyword>
<dbReference type="STRING" id="554155.C5G0I3"/>
<proteinExistence type="predicted"/>
<comment type="subcellular location">
    <subcellularLocation>
        <location evidence="1">Nucleus</location>
    </subcellularLocation>
</comment>
<evidence type="ECO:0000256" key="3">
    <source>
        <dbReference type="ARBA" id="ARBA00023015"/>
    </source>
</evidence>
<keyword evidence="6" id="KW-0539">Nucleus</keyword>
<dbReference type="AlphaFoldDB" id="C5G0I3"/>
<feature type="transmembrane region" description="Helical" evidence="10">
    <location>
        <begin position="547"/>
        <end position="565"/>
    </location>
</feature>
<evidence type="ECO:0000256" key="1">
    <source>
        <dbReference type="ARBA" id="ARBA00004123"/>
    </source>
</evidence>
<keyword evidence="5" id="KW-0804">Transcription</keyword>
<dbReference type="PANTHER" id="PTHR31001:SF90">
    <property type="entry name" value="CENTROMERE DNA-BINDING PROTEIN COMPLEX CBF3 SUBUNIT B"/>
    <property type="match status" value="1"/>
</dbReference>
<evidence type="ECO:0000313" key="13">
    <source>
        <dbReference type="Proteomes" id="UP000002035"/>
    </source>
</evidence>
<keyword evidence="10" id="KW-0472">Membrane</keyword>
<dbReference type="VEuPathDB" id="FungiDB:MCYG_08455"/>
<dbReference type="OMA" id="VVCQHEG"/>
<dbReference type="PANTHER" id="PTHR31001">
    <property type="entry name" value="UNCHARACTERIZED TRANSCRIPTIONAL REGULATORY PROTEIN"/>
    <property type="match status" value="1"/>
</dbReference>